<organism evidence="1 2">
    <name type="scientific">Pedobacter africanus</name>
    <dbReference type="NCBI Taxonomy" id="151894"/>
    <lineage>
        <taxon>Bacteria</taxon>
        <taxon>Pseudomonadati</taxon>
        <taxon>Bacteroidota</taxon>
        <taxon>Sphingobacteriia</taxon>
        <taxon>Sphingobacteriales</taxon>
        <taxon>Sphingobacteriaceae</taxon>
        <taxon>Pedobacter</taxon>
    </lineage>
</organism>
<proteinExistence type="predicted"/>
<keyword evidence="2" id="KW-1185">Reference proteome</keyword>
<name>A0ACC6L0N2_9SPHI</name>
<protein>
    <submittedName>
        <fullName evidence="1">AraC-like DNA-binding protein</fullName>
    </submittedName>
</protein>
<sequence length="358" mass="40709">MMCFSAGACFLLSFLMFFHPLRQNLVANRWLALFVLTMGTAFLGISLETTALSNLQFILPPALYLGTRYFVEPLLVFKKKHWLHFLPYLVCLIFQAIWATTGRDFITAILFETGNFKFLVRDLLPFQFLAYITISYQILIVHKRNLKLITAAVKEIDLDWLRYFLVILAVISIFWINDAVFGFAVLLKIMPVIYTGAVFFLAYFSMRQVAVFAFSNAELEEISDLLEHPLPDDKQKTARLSDKQLAVLSKKLDELMVEGQIFLNNDLSLPSLANQLGVSIHDTSYLINKLTGGNFYNFINQLRVEEAKKLLMAGRIEELNMVGIAFAAGFNSKTAFNTAFKKYTGCSPTAYIKQQSSN</sequence>
<comment type="caution">
    <text evidence="1">The sequence shown here is derived from an EMBL/GenBank/DDBJ whole genome shotgun (WGS) entry which is preliminary data.</text>
</comment>
<evidence type="ECO:0000313" key="2">
    <source>
        <dbReference type="Proteomes" id="UP001246858"/>
    </source>
</evidence>
<evidence type="ECO:0000313" key="1">
    <source>
        <dbReference type="EMBL" id="MDR6784985.1"/>
    </source>
</evidence>
<reference evidence="1" key="1">
    <citation type="submission" date="2023-07" db="EMBL/GenBank/DDBJ databases">
        <title>Sorghum-associated microbial communities from plants grown in Nebraska, USA.</title>
        <authorList>
            <person name="Schachtman D."/>
        </authorList>
    </citation>
    <scope>NUCLEOTIDE SEQUENCE</scope>
    <source>
        <strain evidence="1">2697</strain>
    </source>
</reference>
<accession>A0ACC6L0N2</accession>
<gene>
    <name evidence="1" type="ORF">J2X78_003559</name>
</gene>
<dbReference type="Proteomes" id="UP001246858">
    <property type="component" value="Unassembled WGS sequence"/>
</dbReference>
<dbReference type="EMBL" id="JAVDTF010000003">
    <property type="protein sequence ID" value="MDR6784985.1"/>
    <property type="molecule type" value="Genomic_DNA"/>
</dbReference>